<evidence type="ECO:0000313" key="14">
    <source>
        <dbReference type="EMBL" id="VAW10449.1"/>
    </source>
</evidence>
<feature type="transmembrane region" description="Helical" evidence="10">
    <location>
        <begin position="466"/>
        <end position="488"/>
    </location>
</feature>
<dbReference type="PANTHER" id="PTHR30081:SF1">
    <property type="entry name" value="PROTEIN TRANSLOCASE SUBUNIT SECD"/>
    <property type="match status" value="1"/>
</dbReference>
<dbReference type="Gene3D" id="3.30.1360.200">
    <property type="match status" value="1"/>
</dbReference>
<dbReference type="InterPro" id="IPR022646">
    <property type="entry name" value="SecD/SecF_CS"/>
</dbReference>
<dbReference type="Pfam" id="PF22599">
    <property type="entry name" value="SecDF_P1_head"/>
    <property type="match status" value="1"/>
</dbReference>
<organism evidence="14">
    <name type="scientific">hydrothermal vent metagenome</name>
    <dbReference type="NCBI Taxonomy" id="652676"/>
    <lineage>
        <taxon>unclassified sequences</taxon>
        <taxon>metagenomes</taxon>
        <taxon>ecological metagenomes</taxon>
    </lineage>
</organism>
<dbReference type="GO" id="GO:0005886">
    <property type="term" value="C:plasma membrane"/>
    <property type="evidence" value="ECO:0007669"/>
    <property type="project" value="UniProtKB-SubCell"/>
</dbReference>
<dbReference type="NCBIfam" id="TIGR01129">
    <property type="entry name" value="secD"/>
    <property type="match status" value="1"/>
</dbReference>
<dbReference type="GO" id="GO:0015450">
    <property type="term" value="F:protein-transporting ATPase activity"/>
    <property type="evidence" value="ECO:0007669"/>
    <property type="project" value="InterPro"/>
</dbReference>
<evidence type="ECO:0000259" key="12">
    <source>
        <dbReference type="Pfam" id="PF21760"/>
    </source>
</evidence>
<evidence type="ECO:0000259" key="11">
    <source>
        <dbReference type="Pfam" id="PF02355"/>
    </source>
</evidence>
<feature type="transmembrane region" description="Helical" evidence="10">
    <location>
        <begin position="402"/>
        <end position="420"/>
    </location>
</feature>
<evidence type="ECO:0000256" key="3">
    <source>
        <dbReference type="ARBA" id="ARBA00022475"/>
    </source>
</evidence>
<dbReference type="Gene3D" id="3.30.70.3400">
    <property type="match status" value="2"/>
</dbReference>
<dbReference type="Gene3D" id="1.20.1640.10">
    <property type="entry name" value="Multidrug efflux transporter AcrB transmembrane domain"/>
    <property type="match status" value="1"/>
</dbReference>
<evidence type="ECO:0000256" key="5">
    <source>
        <dbReference type="ARBA" id="ARBA00022692"/>
    </source>
</evidence>
<dbReference type="SUPFAM" id="SSF82866">
    <property type="entry name" value="Multidrug efflux transporter AcrB transmembrane domain"/>
    <property type="match status" value="1"/>
</dbReference>
<dbReference type="FunFam" id="1.20.1640.10:FF:000004">
    <property type="entry name" value="Protein translocase subunit SecD"/>
    <property type="match status" value="1"/>
</dbReference>
<dbReference type="FunFam" id="3.30.1360.200:FF:000002">
    <property type="entry name" value="Preprotein translocase subunit SecD"/>
    <property type="match status" value="1"/>
</dbReference>
<dbReference type="FunFam" id="3.30.70.3400:FF:000006">
    <property type="entry name" value="Protein translocase subunit SecD"/>
    <property type="match status" value="1"/>
</dbReference>
<evidence type="ECO:0000259" key="13">
    <source>
        <dbReference type="Pfam" id="PF22599"/>
    </source>
</evidence>
<evidence type="ECO:0000256" key="2">
    <source>
        <dbReference type="ARBA" id="ARBA00022448"/>
    </source>
</evidence>
<keyword evidence="9 10" id="KW-0472">Membrane</keyword>
<keyword evidence="4" id="KW-0997">Cell inner membrane</keyword>
<evidence type="ECO:0000256" key="6">
    <source>
        <dbReference type="ARBA" id="ARBA00022927"/>
    </source>
</evidence>
<sequence>MLYFARWKIILTVLVSVLGVFFALPNIVPQSTLSFVPGWIPMQQINLGLDLRGGSHLLLEVETKAVIAERMDSLKDDVRSALRDERIGYTGLRATDSEVRVRIRDSADMSRALEVLSALSSPIQTNLFSAVTLRDIVVEEGDGGQVTLVLSDEAVEQRVRSAVEQSIEIVRRRIDELGTTEPTIQRQGTARILVQVPGLDDPARLKTLLGQTAKLAFRLVDVSVSVEQALEGRIPADSELLFGEGGQNEPYVVKRRVMVSGEDLVDAQPGFSQQTNEPIVTFRFDTSGAKRFGNVTLANVNRPFAIVLDNKVVSAPVIREPILGGTGQISGGFSVEEANDLAILLRAGALPAPMHILEERTVGPGLGADSIAKGEIAASIGAIAVVVFMVIAYGLFGLFANFALIVNVMMIFGVLSLLQATLTLPGIAGIVLTIGMAVDANVLIFERIREEIAAGKTPISAIETGYSRAIGTILDANITTFLAAFILFQMGSGPVRGFAVTLAIGIITSVFTAVTLTRLVVSVWIRRTRPKTVPI</sequence>
<dbReference type="PANTHER" id="PTHR30081">
    <property type="entry name" value="PROTEIN-EXPORT MEMBRANE PROTEIN SEC"/>
    <property type="match status" value="1"/>
</dbReference>
<feature type="domain" description="Protein translocase subunit SecDF P1" evidence="12">
    <location>
        <begin position="163"/>
        <end position="221"/>
    </location>
</feature>
<keyword evidence="7 10" id="KW-1133">Transmembrane helix</keyword>
<feature type="transmembrane region" description="Helical" evidence="10">
    <location>
        <begin position="426"/>
        <end position="445"/>
    </location>
</feature>
<keyword evidence="8" id="KW-0811">Translocation</keyword>
<accession>A0A3B0TE64</accession>
<dbReference type="InterPro" id="IPR048634">
    <property type="entry name" value="SecD_SecF_C"/>
</dbReference>
<evidence type="ECO:0000256" key="9">
    <source>
        <dbReference type="ARBA" id="ARBA00023136"/>
    </source>
</evidence>
<keyword evidence="6" id="KW-0653">Protein transport</keyword>
<gene>
    <name evidence="14" type="ORF">MNBD_ALPHA09-159</name>
</gene>
<dbReference type="AlphaFoldDB" id="A0A3B0TE64"/>
<dbReference type="EMBL" id="UOEM01000014">
    <property type="protein sequence ID" value="VAW10449.1"/>
    <property type="molecule type" value="Genomic_DNA"/>
</dbReference>
<evidence type="ECO:0000256" key="1">
    <source>
        <dbReference type="ARBA" id="ARBA00004651"/>
    </source>
</evidence>
<comment type="subcellular location">
    <subcellularLocation>
        <location evidence="1">Cell membrane</location>
        <topology evidence="1">Multi-pass membrane protein</topology>
    </subcellularLocation>
</comment>
<evidence type="ECO:0000256" key="8">
    <source>
        <dbReference type="ARBA" id="ARBA00023010"/>
    </source>
</evidence>
<protein>
    <submittedName>
        <fullName evidence="14">Protein translocase subunit SecD</fullName>
    </submittedName>
</protein>
<proteinExistence type="inferred from homology"/>
<dbReference type="HAMAP" id="MF_01463_B">
    <property type="entry name" value="SecD_B"/>
    <property type="match status" value="1"/>
</dbReference>
<feature type="domain" description="SecDF P1 head subdomain" evidence="13">
    <location>
        <begin position="247"/>
        <end position="352"/>
    </location>
</feature>
<feature type="transmembrane region" description="Helical" evidence="10">
    <location>
        <begin position="376"/>
        <end position="395"/>
    </location>
</feature>
<keyword evidence="3" id="KW-1003">Cell membrane</keyword>
<dbReference type="InterPro" id="IPR048631">
    <property type="entry name" value="SecD_1st"/>
</dbReference>
<dbReference type="Pfam" id="PF02355">
    <property type="entry name" value="SecD_SecF_C"/>
    <property type="match status" value="1"/>
</dbReference>
<name>A0A3B0TE64_9ZZZZ</name>
<dbReference type="GO" id="GO:0006886">
    <property type="term" value="P:intracellular protein transport"/>
    <property type="evidence" value="ECO:0007669"/>
    <property type="project" value="InterPro"/>
</dbReference>
<dbReference type="NCBIfam" id="TIGR00916">
    <property type="entry name" value="2A0604s01"/>
    <property type="match status" value="1"/>
</dbReference>
<evidence type="ECO:0000256" key="10">
    <source>
        <dbReference type="SAM" id="Phobius"/>
    </source>
</evidence>
<evidence type="ECO:0000256" key="7">
    <source>
        <dbReference type="ARBA" id="ARBA00022989"/>
    </source>
</evidence>
<dbReference type="InterPro" id="IPR055344">
    <property type="entry name" value="SecD_SecF_C_bact"/>
</dbReference>
<reference evidence="14" key="1">
    <citation type="submission" date="2018-06" db="EMBL/GenBank/DDBJ databases">
        <authorList>
            <person name="Zhirakovskaya E."/>
        </authorList>
    </citation>
    <scope>NUCLEOTIDE SEQUENCE</scope>
</reference>
<dbReference type="InterPro" id="IPR022813">
    <property type="entry name" value="SecD/SecF_arch_bac"/>
</dbReference>
<feature type="domain" description="Protein export membrane protein SecD/SecF C-terminal" evidence="11">
    <location>
        <begin position="355"/>
        <end position="521"/>
    </location>
</feature>
<evidence type="ECO:0000256" key="4">
    <source>
        <dbReference type="ARBA" id="ARBA00022519"/>
    </source>
</evidence>
<dbReference type="InterPro" id="IPR054384">
    <property type="entry name" value="SecDF_P1_head"/>
</dbReference>
<feature type="transmembrane region" description="Helical" evidence="10">
    <location>
        <begin position="500"/>
        <end position="521"/>
    </location>
</feature>
<keyword evidence="5 10" id="KW-0812">Transmembrane</keyword>
<dbReference type="Pfam" id="PF21760">
    <property type="entry name" value="SecD_1st"/>
    <property type="match status" value="1"/>
</dbReference>
<dbReference type="InterPro" id="IPR005791">
    <property type="entry name" value="SecD"/>
</dbReference>
<keyword evidence="2" id="KW-0813">Transport</keyword>
<dbReference type="Pfam" id="PF07549">
    <property type="entry name" value="Sec_GG"/>
    <property type="match status" value="1"/>
</dbReference>